<sequence length="121" mass="12862">MANTTTSSKTFEPKTAELTTVAEPETNSTTKLLAQLETILLTAAKNFGRFAVAAIITFIGMFFGPSLALVQVYGEPLKHRSGSVLEAAGIGAAGGMTLVISLWGIYFIGKTIIDVIRTSRH</sequence>
<keyword evidence="1" id="KW-1133">Transmembrane helix</keyword>
<gene>
    <name evidence="2" type="ORF">E4U03_00550</name>
</gene>
<protein>
    <submittedName>
        <fullName evidence="2">Uncharacterized protein</fullName>
    </submittedName>
</protein>
<reference evidence="2 3" key="1">
    <citation type="submission" date="2019-03" db="EMBL/GenBank/DDBJ databases">
        <title>Diversity of the mouse oral microbiome.</title>
        <authorList>
            <person name="Joseph S."/>
            <person name="Aduse-Opoku J."/>
            <person name="Curtis M."/>
            <person name="Wade W."/>
            <person name="Hashim A."/>
        </authorList>
    </citation>
    <scope>NUCLEOTIDE SEQUENCE [LARGE SCALE GENOMIC DNA]</scope>
    <source>
        <strain evidence="3">irhom_31</strain>
    </source>
</reference>
<dbReference type="RefSeq" id="WP_135011050.1">
    <property type="nucleotide sequence ID" value="NZ_JADGLK010000001.1"/>
</dbReference>
<proteinExistence type="predicted"/>
<keyword evidence="1" id="KW-0472">Membrane</keyword>
<evidence type="ECO:0000256" key="1">
    <source>
        <dbReference type="SAM" id="Phobius"/>
    </source>
</evidence>
<feature type="transmembrane region" description="Helical" evidence="1">
    <location>
        <begin position="50"/>
        <end position="70"/>
    </location>
</feature>
<feature type="transmembrane region" description="Helical" evidence="1">
    <location>
        <begin position="90"/>
        <end position="109"/>
    </location>
</feature>
<comment type="caution">
    <text evidence="2">The sequence shown here is derived from an EMBL/GenBank/DDBJ whole genome shotgun (WGS) entry which is preliminary data.</text>
</comment>
<dbReference type="Proteomes" id="UP000297951">
    <property type="component" value="Unassembled WGS sequence"/>
</dbReference>
<keyword evidence="1" id="KW-0812">Transmembrane</keyword>
<evidence type="ECO:0000313" key="3">
    <source>
        <dbReference type="Proteomes" id="UP000297951"/>
    </source>
</evidence>
<accession>A0A4Y9F737</accession>
<name>A0A4Y9F737_9MICC</name>
<dbReference type="AlphaFoldDB" id="A0A4Y9F737"/>
<dbReference type="EMBL" id="SPQC01000001">
    <property type="protein sequence ID" value="TFU24432.1"/>
    <property type="molecule type" value="Genomic_DNA"/>
</dbReference>
<evidence type="ECO:0000313" key="2">
    <source>
        <dbReference type="EMBL" id="TFU24432.1"/>
    </source>
</evidence>
<organism evidence="2 3">
    <name type="scientific">Rothia nasimurium</name>
    <dbReference type="NCBI Taxonomy" id="85336"/>
    <lineage>
        <taxon>Bacteria</taxon>
        <taxon>Bacillati</taxon>
        <taxon>Actinomycetota</taxon>
        <taxon>Actinomycetes</taxon>
        <taxon>Micrococcales</taxon>
        <taxon>Micrococcaceae</taxon>
        <taxon>Rothia</taxon>
    </lineage>
</organism>